<keyword evidence="2" id="KW-0813">Transport</keyword>
<evidence type="ECO:0000313" key="7">
    <source>
        <dbReference type="Proteomes" id="UP000886787"/>
    </source>
</evidence>
<name>A0A9D0ZGT5_9FIRM</name>
<accession>A0A9D0ZGT5</accession>
<reference evidence="6" key="2">
    <citation type="journal article" date="2021" name="PeerJ">
        <title>Extensive microbial diversity within the chicken gut microbiome revealed by metagenomics and culture.</title>
        <authorList>
            <person name="Gilroy R."/>
            <person name="Ravi A."/>
            <person name="Getino M."/>
            <person name="Pursley I."/>
            <person name="Horton D.L."/>
            <person name="Alikhan N.F."/>
            <person name="Baker D."/>
            <person name="Gharbi K."/>
            <person name="Hall N."/>
            <person name="Watson M."/>
            <person name="Adriaenssens E.M."/>
            <person name="Foster-Nyarko E."/>
            <person name="Jarju S."/>
            <person name="Secka A."/>
            <person name="Antonio M."/>
            <person name="Oren A."/>
            <person name="Chaudhuri R.R."/>
            <person name="La Ragione R."/>
            <person name="Hildebrand F."/>
            <person name="Pallen M.J."/>
        </authorList>
    </citation>
    <scope>NUCLEOTIDE SEQUENCE</scope>
    <source>
        <strain evidence="6">ChiSjej1B19-3389</strain>
    </source>
</reference>
<dbReference type="EMBL" id="DVFW01000021">
    <property type="protein sequence ID" value="HIQ80352.1"/>
    <property type="molecule type" value="Genomic_DNA"/>
</dbReference>
<evidence type="ECO:0000313" key="6">
    <source>
        <dbReference type="EMBL" id="HIQ80352.1"/>
    </source>
</evidence>
<dbReference type="PANTHER" id="PTHR43335:SF4">
    <property type="entry name" value="ABC TRANSPORTER, ATP-BINDING PROTEIN"/>
    <property type="match status" value="1"/>
</dbReference>
<evidence type="ECO:0000256" key="4">
    <source>
        <dbReference type="ARBA" id="ARBA00022840"/>
    </source>
</evidence>
<comment type="caution">
    <text evidence="6">The sequence shown here is derived from an EMBL/GenBank/DDBJ whole genome shotgun (WGS) entry which is preliminary data.</text>
</comment>
<evidence type="ECO:0000256" key="3">
    <source>
        <dbReference type="ARBA" id="ARBA00022741"/>
    </source>
</evidence>
<evidence type="ECO:0000256" key="2">
    <source>
        <dbReference type="ARBA" id="ARBA00022448"/>
    </source>
</evidence>
<dbReference type="GO" id="GO:0005524">
    <property type="term" value="F:ATP binding"/>
    <property type="evidence" value="ECO:0007669"/>
    <property type="project" value="UniProtKB-KW"/>
</dbReference>
<reference evidence="6" key="1">
    <citation type="submission" date="2020-10" db="EMBL/GenBank/DDBJ databases">
        <authorList>
            <person name="Gilroy R."/>
        </authorList>
    </citation>
    <scope>NUCLEOTIDE SEQUENCE</scope>
    <source>
        <strain evidence="6">ChiSjej1B19-3389</strain>
    </source>
</reference>
<proteinExistence type="inferred from homology"/>
<keyword evidence="4 6" id="KW-0067">ATP-binding</keyword>
<keyword evidence="3" id="KW-0547">Nucleotide-binding</keyword>
<dbReference type="SUPFAM" id="SSF52540">
    <property type="entry name" value="P-loop containing nucleoside triphosphate hydrolases"/>
    <property type="match status" value="1"/>
</dbReference>
<dbReference type="PANTHER" id="PTHR43335">
    <property type="entry name" value="ABC TRANSPORTER, ATP-BINDING PROTEIN"/>
    <property type="match status" value="1"/>
</dbReference>
<sequence length="321" mass="34978">MVEVKNLVKRYGDKLAVDDVSFTVDSGEILGFLGPNGAGKTTTMNIITGYLSSTSGTVTIDGCEILEDPTGAKSKIGYLPEIPPLYPDMIVRKYLEFMFDLKKVTLPKKEHIEEVCKVARITDVAGRLIKNLSKGYKQRVGLAQALLGNPPVLILDEPTVGLDPKQIIEMRTLIKGLGKKHTVILSSHVLPEVQATCDRVIVINQGKLVADSATSALSDTLSGTHNLLVQIAGNETAVMSAIRNISGVLKMERLRSISSDCTEYVIKTEKDKDVRRQIFFAMAKAEYPIVLMKNAELSLEDAFLQLTGNSNVAGKKGGKWS</sequence>
<dbReference type="InterPro" id="IPR003593">
    <property type="entry name" value="AAA+_ATPase"/>
</dbReference>
<gene>
    <name evidence="6" type="ORF">IAD32_03615</name>
</gene>
<dbReference type="Pfam" id="PF00005">
    <property type="entry name" value="ABC_tran"/>
    <property type="match status" value="1"/>
</dbReference>
<dbReference type="InterPro" id="IPR027417">
    <property type="entry name" value="P-loop_NTPase"/>
</dbReference>
<feature type="domain" description="ABC transporter" evidence="5">
    <location>
        <begin position="2"/>
        <end position="230"/>
    </location>
</feature>
<dbReference type="PROSITE" id="PS50893">
    <property type="entry name" value="ABC_TRANSPORTER_2"/>
    <property type="match status" value="1"/>
</dbReference>
<evidence type="ECO:0000259" key="5">
    <source>
        <dbReference type="PROSITE" id="PS50893"/>
    </source>
</evidence>
<dbReference type="SMART" id="SM00382">
    <property type="entry name" value="AAA"/>
    <property type="match status" value="1"/>
</dbReference>
<evidence type="ECO:0000256" key="1">
    <source>
        <dbReference type="ARBA" id="ARBA00005417"/>
    </source>
</evidence>
<dbReference type="Proteomes" id="UP000886787">
    <property type="component" value="Unassembled WGS sequence"/>
</dbReference>
<dbReference type="InterPro" id="IPR003439">
    <property type="entry name" value="ABC_transporter-like_ATP-bd"/>
</dbReference>
<protein>
    <submittedName>
        <fullName evidence="6">ATP-binding cassette domain-containing protein</fullName>
    </submittedName>
</protein>
<comment type="similarity">
    <text evidence="1">Belongs to the ABC transporter superfamily.</text>
</comment>
<dbReference type="CDD" id="cd03230">
    <property type="entry name" value="ABC_DR_subfamily_A"/>
    <property type="match status" value="1"/>
</dbReference>
<dbReference type="Gene3D" id="3.40.50.300">
    <property type="entry name" value="P-loop containing nucleotide triphosphate hydrolases"/>
    <property type="match status" value="1"/>
</dbReference>
<dbReference type="AlphaFoldDB" id="A0A9D0ZGT5"/>
<organism evidence="6 7">
    <name type="scientific">Candidatus Scatavimonas merdigallinarum</name>
    <dbReference type="NCBI Taxonomy" id="2840914"/>
    <lineage>
        <taxon>Bacteria</taxon>
        <taxon>Bacillati</taxon>
        <taxon>Bacillota</taxon>
        <taxon>Clostridia</taxon>
        <taxon>Eubacteriales</taxon>
        <taxon>Oscillospiraceae</taxon>
        <taxon>Oscillospiraceae incertae sedis</taxon>
        <taxon>Candidatus Scatavimonas</taxon>
    </lineage>
</organism>
<dbReference type="GO" id="GO:0016887">
    <property type="term" value="F:ATP hydrolysis activity"/>
    <property type="evidence" value="ECO:0007669"/>
    <property type="project" value="InterPro"/>
</dbReference>